<feature type="active site" evidence="7">
    <location>
        <position position="170"/>
    </location>
</feature>
<dbReference type="PRINTS" id="PR00108">
    <property type="entry name" value="THYMDSNTHASE"/>
</dbReference>
<dbReference type="GO" id="GO:0006235">
    <property type="term" value="P:dTTP biosynthetic process"/>
    <property type="evidence" value="ECO:0007669"/>
    <property type="project" value="UniProtKB-UniRule"/>
</dbReference>
<dbReference type="CDD" id="cd00351">
    <property type="entry name" value="TS_Pyrimidine_HMase"/>
    <property type="match status" value="1"/>
</dbReference>
<comment type="similarity">
    <text evidence="6">Belongs to the thymidylate synthase family. Bacterial-type ThyA subfamily.</text>
</comment>
<evidence type="ECO:0000256" key="2">
    <source>
        <dbReference type="ARBA" id="ARBA00022490"/>
    </source>
</evidence>
<comment type="catalytic activity">
    <reaction evidence="6">
        <text>dUMP + (6R)-5,10-methylene-5,6,7,8-tetrahydrofolate = 7,8-dihydrofolate + dTMP</text>
        <dbReference type="Rhea" id="RHEA:12104"/>
        <dbReference type="ChEBI" id="CHEBI:15636"/>
        <dbReference type="ChEBI" id="CHEBI:57451"/>
        <dbReference type="ChEBI" id="CHEBI:63528"/>
        <dbReference type="ChEBI" id="CHEBI:246422"/>
        <dbReference type="EC" id="2.1.1.45"/>
    </reaction>
</comment>
<dbReference type="GO" id="GO:0004799">
    <property type="term" value="F:thymidylate synthase activity"/>
    <property type="evidence" value="ECO:0007669"/>
    <property type="project" value="UniProtKB-UniRule"/>
</dbReference>
<evidence type="ECO:0000256" key="6">
    <source>
        <dbReference type="HAMAP-Rule" id="MF_00008"/>
    </source>
</evidence>
<evidence type="ECO:0000313" key="9">
    <source>
        <dbReference type="EMBL" id="AUM62824.1"/>
    </source>
</evidence>
<dbReference type="InterPro" id="IPR020940">
    <property type="entry name" value="Thymidylate_synthase_AS"/>
</dbReference>
<dbReference type="AlphaFoldDB" id="A0A2K9LYJ3"/>
<dbReference type="HAMAP" id="MF_00008">
    <property type="entry name" value="Thymidy_synth_bact"/>
    <property type="match status" value="1"/>
</dbReference>
<dbReference type="InterPro" id="IPR000398">
    <property type="entry name" value="Thymidylate_synthase"/>
</dbReference>
<reference evidence="9 10" key="1">
    <citation type="submission" date="2017-12" db="EMBL/GenBank/DDBJ databases">
        <title>Complete genome sequence of Spiroplasma monobiae MQ-1 (ATCC 33825).</title>
        <authorList>
            <person name="Tsai Y.-M."/>
            <person name="Lo W.-S."/>
            <person name="Wu P.-S."/>
            <person name="Cho S.-T."/>
            <person name="Kuo C.-H."/>
        </authorList>
    </citation>
    <scope>NUCLEOTIDE SEQUENCE [LARGE SCALE GENOMIC DNA]</scope>
    <source>
        <strain evidence="9 10">MQ-1</strain>
    </source>
</reference>
<dbReference type="KEGG" id="smoo:SMONO_v1c05750"/>
<dbReference type="InterPro" id="IPR023451">
    <property type="entry name" value="Thymidate_synth/dCMP_Mease_dom"/>
</dbReference>
<keyword evidence="10" id="KW-1185">Reference proteome</keyword>
<feature type="domain" description="Thymidylate synthase/dCMP hydroxymethylase" evidence="8">
    <location>
        <begin position="2"/>
        <end position="289"/>
    </location>
</feature>
<feature type="binding site" description="in other chain" evidence="6">
    <location>
        <begin position="191"/>
        <end position="194"/>
    </location>
    <ligand>
        <name>dUMP</name>
        <dbReference type="ChEBI" id="CHEBI:246422"/>
        <note>ligand shared between dimeric partners</note>
    </ligand>
</feature>
<dbReference type="RefSeq" id="WP_101780875.1">
    <property type="nucleotide sequence ID" value="NZ_CP025543.1"/>
</dbReference>
<feature type="binding site" evidence="6">
    <location>
        <begin position="150"/>
        <end position="151"/>
    </location>
    <ligand>
        <name>dUMP</name>
        <dbReference type="ChEBI" id="CHEBI:246422"/>
        <note>ligand shared between dimeric partners</note>
    </ligand>
</feature>
<dbReference type="OrthoDB" id="9774633at2"/>
<dbReference type="PANTHER" id="PTHR11548">
    <property type="entry name" value="THYMIDYLATE SYNTHASE 1"/>
    <property type="match status" value="1"/>
</dbReference>
<keyword evidence="5 6" id="KW-0545">Nucleotide biosynthesis</keyword>
<comment type="subcellular location">
    <subcellularLocation>
        <location evidence="6">Cytoplasm</location>
    </subcellularLocation>
</comment>
<dbReference type="InterPro" id="IPR036926">
    <property type="entry name" value="Thymidate_synth/dCMP_Mease_sf"/>
</dbReference>
<dbReference type="GO" id="GO:0005829">
    <property type="term" value="C:cytosol"/>
    <property type="evidence" value="ECO:0007669"/>
    <property type="project" value="TreeGrafter"/>
</dbReference>
<sequence length="289" mass="33489">MKQYLDLVKEVLANGEKREDRTNTGTVSKFGTQSRYDLREGFPLVTTKKVFFKGIVHEILWFISGDTNIKYLVDNKVNIWNEWPYEIFKKSNDFKNETLQEFVEKIKTDQDFANKHGELGPVYGKQWRDFNGVDQFKNLINGIKVNPYSRRHIISAWNPAEVNQMALPPCHSLFQFYVSKDGFIDLQLYQRSGDIFLGVPFNIASYSLLLELVAIECNLKARYFVHTIGDAHIYSNHIEQLNLQLSREPKILPTLKVNSENKSIFDIKFEDISLENYESHPAIKGVVAV</sequence>
<organism evidence="9 10">
    <name type="scientific">Spiroplasma monobiae MQ-1</name>
    <dbReference type="NCBI Taxonomy" id="1336748"/>
    <lineage>
        <taxon>Bacteria</taxon>
        <taxon>Bacillati</taxon>
        <taxon>Mycoplasmatota</taxon>
        <taxon>Mollicutes</taxon>
        <taxon>Entomoplasmatales</taxon>
        <taxon>Spiroplasmataceae</taxon>
        <taxon>Spiroplasma</taxon>
    </lineage>
</organism>
<dbReference type="InterPro" id="IPR045097">
    <property type="entry name" value="Thymidate_synth/dCMP_Mease"/>
</dbReference>
<comment type="caution">
    <text evidence="6">Lacks conserved residue(s) required for the propagation of feature annotation.</text>
</comment>
<gene>
    <name evidence="6 9" type="primary">thyA</name>
    <name evidence="9" type="ORF">SMONO_v1c05750</name>
</gene>
<feature type="binding site" description="in other chain" evidence="6">
    <location>
        <position position="202"/>
    </location>
    <ligand>
        <name>dUMP</name>
        <dbReference type="ChEBI" id="CHEBI:246422"/>
        <note>ligand shared between dimeric partners</note>
    </ligand>
</feature>
<evidence type="ECO:0000256" key="5">
    <source>
        <dbReference type="ARBA" id="ARBA00022727"/>
    </source>
</evidence>
<feature type="binding site" evidence="6">
    <location>
        <position position="194"/>
    </location>
    <ligand>
        <name>(6R)-5,10-methylene-5,6,7,8-tetrahydrofolate</name>
        <dbReference type="ChEBI" id="CHEBI:15636"/>
    </ligand>
</feature>
<protein>
    <recommendedName>
        <fullName evidence="1 6">Thymidylate synthase</fullName>
        <shortName evidence="6">TS</shortName>
        <shortName evidence="6">TSase</shortName>
        <ecNumber evidence="1 6">2.1.1.45</ecNumber>
    </recommendedName>
</protein>
<evidence type="ECO:0000256" key="4">
    <source>
        <dbReference type="ARBA" id="ARBA00022679"/>
    </source>
</evidence>
<proteinExistence type="inferred from homology"/>
<evidence type="ECO:0000256" key="3">
    <source>
        <dbReference type="ARBA" id="ARBA00022603"/>
    </source>
</evidence>
<accession>A0A2K9LYJ3</accession>
<dbReference type="EMBL" id="CP025543">
    <property type="protein sequence ID" value="AUM62824.1"/>
    <property type="molecule type" value="Genomic_DNA"/>
</dbReference>
<feature type="active site" description="Nucleophile" evidence="6">
    <location>
        <position position="170"/>
    </location>
</feature>
<dbReference type="Gene3D" id="3.30.572.10">
    <property type="entry name" value="Thymidylate synthase/dCMP hydroxymethylase domain"/>
    <property type="match status" value="1"/>
</dbReference>
<dbReference type="UniPathway" id="UPA00575"/>
<evidence type="ECO:0000256" key="1">
    <source>
        <dbReference type="ARBA" id="ARBA00011947"/>
    </source>
</evidence>
<dbReference type="Proteomes" id="UP000234790">
    <property type="component" value="Chromosome"/>
</dbReference>
<comment type="function">
    <text evidence="6">Catalyzes the reductive methylation of 2'-deoxyuridine-5'-monophosphate (dUMP) to 2'-deoxythymidine-5'-monophosphate (dTMP) while utilizing 5,10-methylenetetrahydrofolate (mTHF) as the methyl donor and reductant in the reaction, yielding dihydrofolate (DHF) as a by-product. This enzymatic reaction provides an intracellular de novo source of dTMP, an essential precursor for DNA biosynthesis.</text>
</comment>
<dbReference type="SUPFAM" id="SSF55831">
    <property type="entry name" value="Thymidylate synthase/dCMP hydroxymethylase"/>
    <property type="match status" value="1"/>
</dbReference>
<feature type="binding site" description="in other chain" evidence="6">
    <location>
        <position position="21"/>
    </location>
    <ligand>
        <name>dUMP</name>
        <dbReference type="ChEBI" id="CHEBI:246422"/>
        <note>ligand shared between dimeric partners</note>
    </ligand>
</feature>
<dbReference type="PROSITE" id="PS00091">
    <property type="entry name" value="THYMIDYLATE_SYNTHASE"/>
    <property type="match status" value="1"/>
</dbReference>
<comment type="subunit">
    <text evidence="6">Homodimer.</text>
</comment>
<dbReference type="GO" id="GO:0032259">
    <property type="term" value="P:methylation"/>
    <property type="evidence" value="ECO:0007669"/>
    <property type="project" value="UniProtKB-KW"/>
</dbReference>
<dbReference type="PANTHER" id="PTHR11548:SF9">
    <property type="entry name" value="THYMIDYLATE SYNTHASE"/>
    <property type="match status" value="1"/>
</dbReference>
<feature type="binding site" description="in other chain" evidence="6">
    <location>
        <begin position="232"/>
        <end position="234"/>
    </location>
    <ligand>
        <name>dUMP</name>
        <dbReference type="ChEBI" id="CHEBI:246422"/>
        <note>ligand shared between dimeric partners</note>
    </ligand>
</feature>
<dbReference type="NCBIfam" id="TIGR03284">
    <property type="entry name" value="thym_sym"/>
    <property type="match status" value="1"/>
</dbReference>
<comment type="pathway">
    <text evidence="6">Pyrimidine metabolism; dTTP biosynthesis.</text>
</comment>
<evidence type="ECO:0000313" key="10">
    <source>
        <dbReference type="Proteomes" id="UP000234790"/>
    </source>
</evidence>
<dbReference type="NCBIfam" id="NF002496">
    <property type="entry name" value="PRK01827.1-2"/>
    <property type="match status" value="1"/>
</dbReference>
<evidence type="ECO:0000259" key="8">
    <source>
        <dbReference type="Pfam" id="PF00303"/>
    </source>
</evidence>
<dbReference type="Pfam" id="PF00303">
    <property type="entry name" value="Thymidylat_synt"/>
    <property type="match status" value="1"/>
</dbReference>
<keyword evidence="2 6" id="KW-0963">Cytoplasm</keyword>
<feature type="binding site" evidence="6">
    <location>
        <position position="288"/>
    </location>
    <ligand>
        <name>(6R)-5,10-methylene-5,6,7,8-tetrahydrofolate</name>
        <dbReference type="ChEBI" id="CHEBI:15636"/>
    </ligand>
</feature>
<dbReference type="GO" id="GO:0006231">
    <property type="term" value="P:dTMP biosynthetic process"/>
    <property type="evidence" value="ECO:0007669"/>
    <property type="project" value="UniProtKB-UniRule"/>
</dbReference>
<dbReference type="EC" id="2.1.1.45" evidence="1 6"/>
<keyword evidence="3 6" id="KW-0489">Methyltransferase</keyword>
<evidence type="ECO:0000256" key="7">
    <source>
        <dbReference type="PROSITE-ProRule" id="PRU10016"/>
    </source>
</evidence>
<keyword evidence="4 6" id="KW-0808">Transferase</keyword>
<name>A0A2K9LYJ3_SPISQ</name>